<name>A0A5J4VFY7_9EUKA</name>
<sequence>MIETGQRELNVVNMSFNFSKCHALHIKEGKIQFNNNHQQIITDYRNVPFESSLEVLGIPISQDSDIIDQKFIKLATTALRTADSATLLYSQNALNIERFCVASKLTRCAVMIEKLEGDKGLPQGMPIDQSIRNC</sequence>
<evidence type="ECO:0000313" key="2">
    <source>
        <dbReference type="Proteomes" id="UP000324800"/>
    </source>
</evidence>
<dbReference type="AlphaFoldDB" id="A0A5J4VFY7"/>
<organism evidence="1 2">
    <name type="scientific">Streblomastix strix</name>
    <dbReference type="NCBI Taxonomy" id="222440"/>
    <lineage>
        <taxon>Eukaryota</taxon>
        <taxon>Metamonada</taxon>
        <taxon>Preaxostyla</taxon>
        <taxon>Oxymonadida</taxon>
        <taxon>Streblomastigidae</taxon>
        <taxon>Streblomastix</taxon>
    </lineage>
</organism>
<evidence type="ECO:0000313" key="1">
    <source>
        <dbReference type="EMBL" id="KAA6381487.1"/>
    </source>
</evidence>
<accession>A0A5J4VFY7</accession>
<reference evidence="1 2" key="1">
    <citation type="submission" date="2019-03" db="EMBL/GenBank/DDBJ databases">
        <title>Single cell metagenomics reveals metabolic interactions within the superorganism composed of flagellate Streblomastix strix and complex community of Bacteroidetes bacteria on its surface.</title>
        <authorList>
            <person name="Treitli S.C."/>
            <person name="Kolisko M."/>
            <person name="Husnik F."/>
            <person name="Keeling P."/>
            <person name="Hampl V."/>
        </authorList>
    </citation>
    <scope>NUCLEOTIDE SEQUENCE [LARGE SCALE GENOMIC DNA]</scope>
    <source>
        <strain evidence="1">ST1C</strain>
    </source>
</reference>
<gene>
    <name evidence="1" type="ORF">EZS28_022984</name>
</gene>
<comment type="caution">
    <text evidence="1">The sequence shown here is derived from an EMBL/GenBank/DDBJ whole genome shotgun (WGS) entry which is preliminary data.</text>
</comment>
<dbReference type="Proteomes" id="UP000324800">
    <property type="component" value="Unassembled WGS sequence"/>
</dbReference>
<protein>
    <submittedName>
        <fullName evidence="1">Uncharacterized protein</fullName>
    </submittedName>
</protein>
<proteinExistence type="predicted"/>
<dbReference type="EMBL" id="SNRW01007298">
    <property type="protein sequence ID" value="KAA6381487.1"/>
    <property type="molecule type" value="Genomic_DNA"/>
</dbReference>